<dbReference type="InterPro" id="IPR036259">
    <property type="entry name" value="MFS_trans_sf"/>
</dbReference>
<evidence type="ECO:0000256" key="12">
    <source>
        <dbReference type="SAM" id="MobiDB-lite"/>
    </source>
</evidence>
<feature type="domain" description="Ubiquitin-like protease family profile" evidence="14">
    <location>
        <begin position="506"/>
        <end position="671"/>
    </location>
</feature>
<proteinExistence type="inferred from homology"/>
<evidence type="ECO:0000256" key="8">
    <source>
        <dbReference type="ARBA" id="ARBA00022801"/>
    </source>
</evidence>
<evidence type="ECO:0000256" key="6">
    <source>
        <dbReference type="ARBA" id="ARBA00022670"/>
    </source>
</evidence>
<keyword evidence="16" id="KW-1185">Reference proteome</keyword>
<dbReference type="InterPro" id="IPR018461">
    <property type="entry name" value="Na/H_Antiport_NhaC-like_C"/>
</dbReference>
<feature type="transmembrane region" description="Helical" evidence="13">
    <location>
        <begin position="16"/>
        <end position="35"/>
    </location>
</feature>
<evidence type="ECO:0000256" key="2">
    <source>
        <dbReference type="ARBA" id="ARBA00005234"/>
    </source>
</evidence>
<feature type="transmembrane region" description="Helical" evidence="13">
    <location>
        <begin position="248"/>
        <end position="270"/>
    </location>
</feature>
<dbReference type="VEuPathDB" id="VectorBase:GAUT039555"/>
<feature type="transmembrane region" description="Helical" evidence="13">
    <location>
        <begin position="109"/>
        <end position="140"/>
    </location>
</feature>
<dbReference type="GO" id="GO:0005886">
    <property type="term" value="C:plasma membrane"/>
    <property type="evidence" value="ECO:0007669"/>
    <property type="project" value="UniProtKB-SubCell"/>
</dbReference>
<feature type="transmembrane region" description="Helical" evidence="13">
    <location>
        <begin position="44"/>
        <end position="63"/>
    </location>
</feature>
<evidence type="ECO:0000256" key="3">
    <source>
        <dbReference type="ARBA" id="ARBA00022448"/>
    </source>
</evidence>
<keyword evidence="4" id="KW-0050">Antiport</keyword>
<dbReference type="InterPro" id="IPR038765">
    <property type="entry name" value="Papain-like_cys_pep_sf"/>
</dbReference>
<dbReference type="PANTHER" id="PTHR33451">
    <property type="entry name" value="MALATE-2H(+)/NA(+)-LACTATE ANTIPORTER"/>
    <property type="match status" value="1"/>
</dbReference>
<sequence length="747" mass="81389">MTAGELVVLAINVKDLMRVVVQIVFSASAVLFAILSDKVGRNRVMIPVLIMLSLVGTCVLPLLSSANHYVVIITYLLITIPVGASFGMYGSVVCELFPTKIKNANEARLLLPGVFLASAFISTAIGTSMGVVALMVPIAVNLAKSGAFGLEIGTATVVGGAVFGDNLSMISDTTIASVSSQGASAKDKLKMNSKVAFIASIITLIYLAVASNSTKIISISNLDYYSIIKIIPYISLITMGLLEVTTLVTITVNIIIAGVLGITFFDYAIIQFPHDVYDGFKKVNEIVIFALFIGGLSHIMYKQGQKALHKLIDESNITKTKAEFVIAGIASMFTTLVANNTIAILLSGGIAKRLAQKHSIAPHRSAYLLDVFACATKGILPYGSQLLLAESITSVSPVSLLTKLIIVLNSCDNSGEIVGRMPSITSPVPPLMVTIPLCHKSFVQQNPYHHYTVALLYTNYINEKGAGQGEQKTQDGDSGIVPGSEPGSGNSSRRSSVASGDSGLGGKEFHENLDTLVHQTNRENYIYWLDDDDIKHIARVVYGYSQSEHSNNNVYFLAPGYSNGWDEITRQFLQNYRGELKQNPRLIFTSVFHINNNHWVTLVIKPDAGNKKFRAYYCDSFGNQLPNNLLDIVKGELQKEGWILDIKSSGTQQQSDGHNCGIFALENAHKITQMLNEGKLFDKIDAELSEYKPNPEQLQKKRREFTKALMEDEKWKEDLENGLLCDLPPGTDTSLTSRVQNTAQVAI</sequence>
<feature type="transmembrane region" description="Helical" evidence="13">
    <location>
        <begin position="282"/>
        <end position="301"/>
    </location>
</feature>
<dbReference type="InterPro" id="IPR054759">
    <property type="entry name" value="RickCE_cat"/>
</dbReference>
<feature type="transmembrane region" description="Helical" evidence="13">
    <location>
        <begin position="224"/>
        <end position="242"/>
    </location>
</feature>
<dbReference type="GO" id="GO:0006508">
    <property type="term" value="P:proteolysis"/>
    <property type="evidence" value="ECO:0007669"/>
    <property type="project" value="UniProtKB-KW"/>
</dbReference>
<feature type="transmembrane region" description="Helical" evidence="13">
    <location>
        <begin position="69"/>
        <end position="97"/>
    </location>
</feature>
<evidence type="ECO:0000256" key="7">
    <source>
        <dbReference type="ARBA" id="ARBA00022692"/>
    </source>
</evidence>
<keyword evidence="6" id="KW-0645">Protease</keyword>
<feature type="region of interest" description="Disordered" evidence="12">
    <location>
        <begin position="466"/>
        <end position="505"/>
    </location>
</feature>
<keyword evidence="5" id="KW-1003">Cell membrane</keyword>
<evidence type="ECO:0000256" key="9">
    <source>
        <dbReference type="ARBA" id="ARBA00022989"/>
    </source>
</evidence>
<accession>A0A1A9VJW8</accession>
<evidence type="ECO:0000256" key="10">
    <source>
        <dbReference type="ARBA" id="ARBA00023136"/>
    </source>
</evidence>
<feature type="transmembrane region" description="Helical" evidence="13">
    <location>
        <begin position="324"/>
        <end position="346"/>
    </location>
</feature>
<comment type="similarity">
    <text evidence="11">Belongs to the NhaC Na(+)/H(+) (TC 2.A.35) antiporter family.</text>
</comment>
<dbReference type="Pfam" id="PF22179">
    <property type="entry name" value="RickCE_cat"/>
    <property type="match status" value="1"/>
</dbReference>
<dbReference type="Proteomes" id="UP000078200">
    <property type="component" value="Unassembled WGS sequence"/>
</dbReference>
<dbReference type="Gene3D" id="3.40.395.10">
    <property type="entry name" value="Adenoviral Proteinase, Chain A"/>
    <property type="match status" value="1"/>
</dbReference>
<protein>
    <recommendedName>
        <fullName evidence="14">Ubiquitin-like protease family profile domain-containing protein</fullName>
    </recommendedName>
</protein>
<keyword evidence="7 13" id="KW-0812">Transmembrane</keyword>
<reference evidence="15" key="1">
    <citation type="submission" date="2020-05" db="UniProtKB">
        <authorList>
            <consortium name="EnsemblMetazoa"/>
        </authorList>
    </citation>
    <scope>IDENTIFICATION</scope>
    <source>
        <strain evidence="15">TTRI</strain>
    </source>
</reference>
<keyword evidence="8" id="KW-0378">Hydrolase</keyword>
<dbReference type="EnsemblMetazoa" id="GAUT039555-RA">
    <property type="protein sequence ID" value="GAUT039555-PA"/>
    <property type="gene ID" value="GAUT039555"/>
</dbReference>
<evidence type="ECO:0000256" key="1">
    <source>
        <dbReference type="ARBA" id="ARBA00004651"/>
    </source>
</evidence>
<evidence type="ECO:0000259" key="14">
    <source>
        <dbReference type="PROSITE" id="PS50600"/>
    </source>
</evidence>
<dbReference type="SUPFAM" id="SSF103473">
    <property type="entry name" value="MFS general substrate transporter"/>
    <property type="match status" value="1"/>
</dbReference>
<dbReference type="AlphaFoldDB" id="A0A1A9VJW8"/>
<evidence type="ECO:0000256" key="5">
    <source>
        <dbReference type="ARBA" id="ARBA00022475"/>
    </source>
</evidence>
<keyword evidence="3" id="KW-0813">Transport</keyword>
<keyword evidence="10 13" id="KW-0472">Membrane</keyword>
<organism evidence="15 16">
    <name type="scientific">Glossina austeni</name>
    <name type="common">Savannah tsetse fly</name>
    <dbReference type="NCBI Taxonomy" id="7395"/>
    <lineage>
        <taxon>Eukaryota</taxon>
        <taxon>Metazoa</taxon>
        <taxon>Ecdysozoa</taxon>
        <taxon>Arthropoda</taxon>
        <taxon>Hexapoda</taxon>
        <taxon>Insecta</taxon>
        <taxon>Pterygota</taxon>
        <taxon>Neoptera</taxon>
        <taxon>Endopterygota</taxon>
        <taxon>Diptera</taxon>
        <taxon>Brachycera</taxon>
        <taxon>Muscomorpha</taxon>
        <taxon>Hippoboscoidea</taxon>
        <taxon>Glossinidae</taxon>
        <taxon>Glossina</taxon>
    </lineage>
</organism>
<evidence type="ECO:0000256" key="13">
    <source>
        <dbReference type="SAM" id="Phobius"/>
    </source>
</evidence>
<dbReference type="InterPro" id="IPR052180">
    <property type="entry name" value="NhaC_Na-H+_Antiporter"/>
</dbReference>
<evidence type="ECO:0000256" key="4">
    <source>
        <dbReference type="ARBA" id="ARBA00022449"/>
    </source>
</evidence>
<dbReference type="GO" id="GO:0015297">
    <property type="term" value="F:antiporter activity"/>
    <property type="evidence" value="ECO:0007669"/>
    <property type="project" value="UniProtKB-KW"/>
</dbReference>
<feature type="transmembrane region" description="Helical" evidence="13">
    <location>
        <begin position="195"/>
        <end position="212"/>
    </location>
</feature>
<dbReference type="GO" id="GO:0008234">
    <property type="term" value="F:cysteine-type peptidase activity"/>
    <property type="evidence" value="ECO:0007669"/>
    <property type="project" value="InterPro"/>
</dbReference>
<feature type="compositionally biased region" description="Low complexity" evidence="12">
    <location>
        <begin position="483"/>
        <end position="501"/>
    </location>
</feature>
<dbReference type="PROSITE" id="PS50600">
    <property type="entry name" value="ULP_PROTEASE"/>
    <property type="match status" value="1"/>
</dbReference>
<evidence type="ECO:0000313" key="16">
    <source>
        <dbReference type="Proteomes" id="UP000078200"/>
    </source>
</evidence>
<comment type="similarity">
    <text evidence="2">Belongs to the peptidase C48 family.</text>
</comment>
<dbReference type="SUPFAM" id="SSF54001">
    <property type="entry name" value="Cysteine proteinases"/>
    <property type="match status" value="1"/>
</dbReference>
<evidence type="ECO:0000256" key="11">
    <source>
        <dbReference type="ARBA" id="ARBA00038435"/>
    </source>
</evidence>
<keyword evidence="9 13" id="KW-1133">Transmembrane helix</keyword>
<comment type="subcellular location">
    <subcellularLocation>
        <location evidence="1">Cell membrane</location>
        <topology evidence="1">Multi-pass membrane protein</topology>
    </subcellularLocation>
</comment>
<name>A0A1A9VJW8_GLOAU</name>
<dbReference type="InterPro" id="IPR003653">
    <property type="entry name" value="Peptidase_C48_C"/>
</dbReference>
<evidence type="ECO:0000313" key="15">
    <source>
        <dbReference type="EnsemblMetazoa" id="GAUT039555-PA"/>
    </source>
</evidence>
<dbReference type="Pfam" id="PF03553">
    <property type="entry name" value="Na_H_antiporter"/>
    <property type="match status" value="1"/>
</dbReference>
<dbReference type="PANTHER" id="PTHR33451:SF5">
    <property type="entry name" value="NA+_H+ ANTIPORTER"/>
    <property type="match status" value="1"/>
</dbReference>